<organism evidence="5 6">
    <name type="scientific">Desulfovibrio piger</name>
    <dbReference type="NCBI Taxonomy" id="901"/>
    <lineage>
        <taxon>Bacteria</taxon>
        <taxon>Pseudomonadati</taxon>
        <taxon>Thermodesulfobacteriota</taxon>
        <taxon>Desulfovibrionia</taxon>
        <taxon>Desulfovibrionales</taxon>
        <taxon>Desulfovibrionaceae</taxon>
        <taxon>Desulfovibrio</taxon>
    </lineage>
</organism>
<dbReference type="Gene3D" id="1.10.150.130">
    <property type="match status" value="1"/>
</dbReference>
<accession>A0A848CLE0</accession>
<dbReference type="InterPro" id="IPR002104">
    <property type="entry name" value="Integrase_catalytic"/>
</dbReference>
<dbReference type="InterPro" id="IPR013762">
    <property type="entry name" value="Integrase-like_cat_sf"/>
</dbReference>
<protein>
    <submittedName>
        <fullName evidence="5">Site-specific integrase</fullName>
    </submittedName>
</protein>
<evidence type="ECO:0000256" key="2">
    <source>
        <dbReference type="ARBA" id="ARBA00023125"/>
    </source>
</evidence>
<dbReference type="GO" id="GO:0015074">
    <property type="term" value="P:DNA integration"/>
    <property type="evidence" value="ECO:0007669"/>
    <property type="project" value="InterPro"/>
</dbReference>
<evidence type="ECO:0000259" key="4">
    <source>
        <dbReference type="PROSITE" id="PS51898"/>
    </source>
</evidence>
<evidence type="ECO:0000313" key="5">
    <source>
        <dbReference type="EMBL" id="NME53173.1"/>
    </source>
</evidence>
<sequence>MTLNDAFDLYQQLVLSSSSKRGITTETGRWQHHIAPFLGNMPLEGVKNVQIMQLRKVLEGKSLSPQSVYHCLSLVRRVLRRAVEWELYAGPVPVFRMPKFDNRRLRFLSEAEAAYLLQNLSSRSELWHDITKFALYTGLRAGEIYGLMPYHVDIAIRSVKIYDTKNTLSRVIPLNDIALNIVEKYYRHAVLSLPLFNYNGELPAAHYKVFRCAIKACGFNRGIKDRRERVCFHTLRHTFASWLVQKGYPLAMVGNLLGHKDIKMTMRYAHLAPNQARLAVSSLPNFEESQLGSYNKKIPE</sequence>
<dbReference type="RefSeq" id="WP_168936462.1">
    <property type="nucleotide sequence ID" value="NZ_JABAFY010000075.1"/>
</dbReference>
<reference evidence="5 6" key="1">
    <citation type="submission" date="2020-04" db="EMBL/GenBank/DDBJ databases">
        <authorList>
            <person name="Hitch T.C.A."/>
            <person name="Wylensek D."/>
            <person name="Clavel T."/>
        </authorList>
    </citation>
    <scope>NUCLEOTIDE SEQUENCE [LARGE SCALE GENOMIC DNA]</scope>
    <source>
        <strain evidence="5 6">PG-251-APC-1</strain>
    </source>
</reference>
<dbReference type="InterPro" id="IPR010998">
    <property type="entry name" value="Integrase_recombinase_N"/>
</dbReference>
<gene>
    <name evidence="5" type="ORF">HF854_11770</name>
</gene>
<keyword evidence="3" id="KW-0233">DNA recombination</keyword>
<dbReference type="AlphaFoldDB" id="A0A848CLE0"/>
<feature type="domain" description="Tyr recombinase" evidence="4">
    <location>
        <begin position="103"/>
        <end position="281"/>
    </location>
</feature>
<dbReference type="PANTHER" id="PTHR30349:SF64">
    <property type="entry name" value="PROPHAGE INTEGRASE INTD-RELATED"/>
    <property type="match status" value="1"/>
</dbReference>
<dbReference type="Pfam" id="PF00589">
    <property type="entry name" value="Phage_integrase"/>
    <property type="match status" value="1"/>
</dbReference>
<dbReference type="PROSITE" id="PS51898">
    <property type="entry name" value="TYR_RECOMBINASE"/>
    <property type="match status" value="1"/>
</dbReference>
<dbReference type="SUPFAM" id="SSF56349">
    <property type="entry name" value="DNA breaking-rejoining enzymes"/>
    <property type="match status" value="1"/>
</dbReference>
<evidence type="ECO:0000256" key="1">
    <source>
        <dbReference type="ARBA" id="ARBA00008857"/>
    </source>
</evidence>
<name>A0A848CLE0_9BACT</name>
<dbReference type="CDD" id="cd00796">
    <property type="entry name" value="INT_Rci_Hp1_C"/>
    <property type="match status" value="1"/>
</dbReference>
<dbReference type="GO" id="GO:0006310">
    <property type="term" value="P:DNA recombination"/>
    <property type="evidence" value="ECO:0007669"/>
    <property type="project" value="UniProtKB-KW"/>
</dbReference>
<keyword evidence="2" id="KW-0238">DNA-binding</keyword>
<dbReference type="GO" id="GO:0003677">
    <property type="term" value="F:DNA binding"/>
    <property type="evidence" value="ECO:0007669"/>
    <property type="project" value="UniProtKB-KW"/>
</dbReference>
<dbReference type="Gene3D" id="1.10.443.10">
    <property type="entry name" value="Intergrase catalytic core"/>
    <property type="match status" value="1"/>
</dbReference>
<proteinExistence type="inferred from homology"/>
<comment type="similarity">
    <text evidence="1">Belongs to the 'phage' integrase family.</text>
</comment>
<evidence type="ECO:0000313" key="6">
    <source>
        <dbReference type="Proteomes" id="UP000522333"/>
    </source>
</evidence>
<dbReference type="Proteomes" id="UP000522333">
    <property type="component" value="Unassembled WGS sequence"/>
</dbReference>
<evidence type="ECO:0000256" key="3">
    <source>
        <dbReference type="ARBA" id="ARBA00023172"/>
    </source>
</evidence>
<dbReference type="EMBL" id="JABAFY010000075">
    <property type="protein sequence ID" value="NME53173.1"/>
    <property type="molecule type" value="Genomic_DNA"/>
</dbReference>
<dbReference type="InterPro" id="IPR050090">
    <property type="entry name" value="Tyrosine_recombinase_XerCD"/>
</dbReference>
<comment type="caution">
    <text evidence="5">The sequence shown here is derived from an EMBL/GenBank/DDBJ whole genome shotgun (WGS) entry which is preliminary data.</text>
</comment>
<dbReference type="InterPro" id="IPR011010">
    <property type="entry name" value="DNA_brk_join_enz"/>
</dbReference>
<dbReference type="PANTHER" id="PTHR30349">
    <property type="entry name" value="PHAGE INTEGRASE-RELATED"/>
    <property type="match status" value="1"/>
</dbReference>